<dbReference type="EMBL" id="NFFZ01000015">
    <property type="protein sequence ID" value="OTI57907.1"/>
    <property type="molecule type" value="Genomic_DNA"/>
</dbReference>
<dbReference type="Proteomes" id="UP000194857">
    <property type="component" value="Unassembled WGS sequence"/>
</dbReference>
<keyword evidence="2" id="KW-0808">Transferase</keyword>
<sequence length="48" mass="5041">MGRQAGGLPRLPKPDARPRSNSSARTGVLALERRISLRASSAPTGETP</sequence>
<evidence type="ECO:0000313" key="3">
    <source>
        <dbReference type="Proteomes" id="UP000194857"/>
    </source>
</evidence>
<accession>A0A232BPH8</accession>
<feature type="region of interest" description="Disordered" evidence="1">
    <location>
        <begin position="1"/>
        <end position="48"/>
    </location>
</feature>
<protein>
    <submittedName>
        <fullName evidence="2">6-O-methylguanine DNA methyltransferase</fullName>
    </submittedName>
</protein>
<dbReference type="AlphaFoldDB" id="A0A232BPH8"/>
<organism evidence="2 3">
    <name type="scientific">Pseudomonas aeruginosa</name>
    <dbReference type="NCBI Taxonomy" id="287"/>
    <lineage>
        <taxon>Bacteria</taxon>
        <taxon>Pseudomonadati</taxon>
        <taxon>Pseudomonadota</taxon>
        <taxon>Gammaproteobacteria</taxon>
        <taxon>Pseudomonadales</taxon>
        <taxon>Pseudomonadaceae</taxon>
        <taxon>Pseudomonas</taxon>
    </lineage>
</organism>
<dbReference type="GO" id="GO:0032259">
    <property type="term" value="P:methylation"/>
    <property type="evidence" value="ECO:0007669"/>
    <property type="project" value="UniProtKB-KW"/>
</dbReference>
<keyword evidence="2" id="KW-0489">Methyltransferase</keyword>
<evidence type="ECO:0000256" key="1">
    <source>
        <dbReference type="SAM" id="MobiDB-lite"/>
    </source>
</evidence>
<dbReference type="GO" id="GO:0008168">
    <property type="term" value="F:methyltransferase activity"/>
    <property type="evidence" value="ECO:0007669"/>
    <property type="project" value="UniProtKB-KW"/>
</dbReference>
<reference evidence="2 3" key="1">
    <citation type="submission" date="2017-05" db="EMBL/GenBank/DDBJ databases">
        <authorList>
            <person name="Song R."/>
            <person name="Chenine A.L."/>
            <person name="Ruprecht R.M."/>
        </authorList>
    </citation>
    <scope>NUCLEOTIDE SEQUENCE [LARGE SCALE GENOMIC DNA]</scope>
    <source>
        <strain evidence="2 3">S567_C10_BS</strain>
    </source>
</reference>
<gene>
    <name evidence="2" type="ORF">CAZ10_24870</name>
</gene>
<comment type="caution">
    <text evidence="2">The sequence shown here is derived from an EMBL/GenBank/DDBJ whole genome shotgun (WGS) entry which is preliminary data.</text>
</comment>
<name>A0A232BPH8_PSEAI</name>
<evidence type="ECO:0000313" key="2">
    <source>
        <dbReference type="EMBL" id="OTI57907.1"/>
    </source>
</evidence>
<feature type="compositionally biased region" description="Polar residues" evidence="1">
    <location>
        <begin position="38"/>
        <end position="48"/>
    </location>
</feature>
<proteinExistence type="predicted"/>